<gene>
    <name evidence="7" type="ORF">CVLEPA_LOCUS485</name>
</gene>
<dbReference type="EMBL" id="CAWYQH010000001">
    <property type="protein sequence ID" value="CAK8671420.1"/>
    <property type="molecule type" value="Genomic_DNA"/>
</dbReference>
<dbReference type="InterPro" id="IPR036457">
    <property type="entry name" value="PPM-type-like_dom_sf"/>
</dbReference>
<dbReference type="PANTHER" id="PTHR13832">
    <property type="entry name" value="PROTEIN PHOSPHATASE 2C"/>
    <property type="match status" value="1"/>
</dbReference>
<proteinExistence type="inferred from homology"/>
<comment type="similarity">
    <text evidence="4">Belongs to the PP2C family.</text>
</comment>
<name>A0ABP0EVJ2_CLALP</name>
<organism evidence="7 8">
    <name type="scientific">Clavelina lepadiformis</name>
    <name type="common">Light-bulb sea squirt</name>
    <name type="synonym">Ascidia lepadiformis</name>
    <dbReference type="NCBI Taxonomy" id="159417"/>
    <lineage>
        <taxon>Eukaryota</taxon>
        <taxon>Metazoa</taxon>
        <taxon>Chordata</taxon>
        <taxon>Tunicata</taxon>
        <taxon>Ascidiacea</taxon>
        <taxon>Aplousobranchia</taxon>
        <taxon>Clavelinidae</taxon>
        <taxon>Clavelina</taxon>
    </lineage>
</organism>
<evidence type="ECO:0000313" key="8">
    <source>
        <dbReference type="Proteomes" id="UP001642483"/>
    </source>
</evidence>
<sequence length="654" mass="71917">MKPSMFFRMKNVVDEIWGGRRDHEHKPNKVASVPYNVEEGYGKLHAKLKYHRPLFLGLTKGEEGDTLNKQHRLSVTPKNVTLLPFNAGYCEVVNAGKTDYNEDCSVAVTVHLESLSNQVCSCEVESHKIQHGSKAGDYLNATTSNEQKKLEEAMTSSSVADNHKPDNIDCQQTSSTDHQFQGSEKSKTIPEAEVMLNNNENAIAFGSSDEESCEASGTAKVDEDSIVPPLVLENASEERNTSNTKTDAKQTPQAPTPPTPSMISPQSVQPTKISGVPDHCKRCSSPLRVDYFAIFDGHAGEGAALYASEVLHEILIERLREVQHLLVKSDCSNLSLPAYLTEQRKELAAMTNLCSDSLITGVLQDVMVITDKHLAADAHKFHVTGGCTALLVVVALGKVFVAGAGDCRAVLCRTTSANDKGDKKILAIPMSQDFTPNSERRRLQYLAYIKPCLLGEHFTRLEFIKRLSPNDVGKKMLYRDYHMTGWCYKEITEDDLRHPLIHGNGKSRRLLGTIGVTRGLGDHTLLALNHIPDAPVKPFMSAVPEVRSYDLSGRSHDDDDVIIVGSDGLWDVTSNETAAQIVKSILTDLEKSDCNRYCIAAKALVTHARGHIVNGLWKMADGRPASFDDISVFVIPLKAAGICHKVNPNYTTTE</sequence>
<dbReference type="SUPFAM" id="SSF81606">
    <property type="entry name" value="PP2C-like"/>
    <property type="match status" value="1"/>
</dbReference>
<feature type="compositionally biased region" description="Polar residues" evidence="5">
    <location>
        <begin position="261"/>
        <end position="272"/>
    </location>
</feature>
<accession>A0ABP0EVJ2</accession>
<feature type="region of interest" description="Disordered" evidence="5">
    <location>
        <begin position="152"/>
        <end position="186"/>
    </location>
</feature>
<evidence type="ECO:0000256" key="2">
    <source>
        <dbReference type="ARBA" id="ARBA00022801"/>
    </source>
</evidence>
<feature type="domain" description="PPM-type phosphatase" evidence="6">
    <location>
        <begin position="273"/>
        <end position="637"/>
    </location>
</feature>
<keyword evidence="8" id="KW-1185">Reference proteome</keyword>
<feature type="compositionally biased region" description="Polar residues" evidence="5">
    <location>
        <begin position="169"/>
        <end position="183"/>
    </location>
</feature>
<feature type="region of interest" description="Disordered" evidence="5">
    <location>
        <begin position="232"/>
        <end position="277"/>
    </location>
</feature>
<dbReference type="InterPro" id="IPR001932">
    <property type="entry name" value="PPM-type_phosphatase-like_dom"/>
</dbReference>
<dbReference type="PROSITE" id="PS51746">
    <property type="entry name" value="PPM_2"/>
    <property type="match status" value="1"/>
</dbReference>
<keyword evidence="1" id="KW-0479">Metal-binding</keyword>
<evidence type="ECO:0000256" key="4">
    <source>
        <dbReference type="RuleBase" id="RU003465"/>
    </source>
</evidence>
<dbReference type="InterPro" id="IPR015655">
    <property type="entry name" value="PP2C"/>
</dbReference>
<protein>
    <recommendedName>
        <fullName evidence="6">PPM-type phosphatase domain-containing protein</fullName>
    </recommendedName>
</protein>
<dbReference type="CDD" id="cd00143">
    <property type="entry name" value="PP2Cc"/>
    <property type="match status" value="1"/>
</dbReference>
<comment type="caution">
    <text evidence="7">The sequence shown here is derived from an EMBL/GenBank/DDBJ whole genome shotgun (WGS) entry which is preliminary data.</text>
</comment>
<keyword evidence="3 4" id="KW-0904">Protein phosphatase</keyword>
<dbReference type="InterPro" id="IPR000222">
    <property type="entry name" value="PP2C_BS"/>
</dbReference>
<dbReference type="Gene3D" id="3.60.40.10">
    <property type="entry name" value="PPM-type phosphatase domain"/>
    <property type="match status" value="1"/>
</dbReference>
<keyword evidence="2 4" id="KW-0378">Hydrolase</keyword>
<dbReference type="SMART" id="SM00332">
    <property type="entry name" value="PP2Cc"/>
    <property type="match status" value="1"/>
</dbReference>
<dbReference type="Pfam" id="PF00481">
    <property type="entry name" value="PP2C"/>
    <property type="match status" value="2"/>
</dbReference>
<evidence type="ECO:0000256" key="3">
    <source>
        <dbReference type="ARBA" id="ARBA00022912"/>
    </source>
</evidence>
<evidence type="ECO:0000259" key="6">
    <source>
        <dbReference type="PROSITE" id="PS51746"/>
    </source>
</evidence>
<reference evidence="7 8" key="1">
    <citation type="submission" date="2024-02" db="EMBL/GenBank/DDBJ databases">
        <authorList>
            <person name="Daric V."/>
            <person name="Darras S."/>
        </authorList>
    </citation>
    <scope>NUCLEOTIDE SEQUENCE [LARGE SCALE GENOMIC DNA]</scope>
</reference>
<evidence type="ECO:0000256" key="1">
    <source>
        <dbReference type="ARBA" id="ARBA00022723"/>
    </source>
</evidence>
<evidence type="ECO:0000313" key="7">
    <source>
        <dbReference type="EMBL" id="CAK8671420.1"/>
    </source>
</evidence>
<dbReference type="PROSITE" id="PS01032">
    <property type="entry name" value="PPM_1"/>
    <property type="match status" value="1"/>
</dbReference>
<dbReference type="PANTHER" id="PTHR13832:SF354">
    <property type="entry name" value="GM14138P"/>
    <property type="match status" value="1"/>
</dbReference>
<evidence type="ECO:0000256" key="5">
    <source>
        <dbReference type="SAM" id="MobiDB-lite"/>
    </source>
</evidence>
<dbReference type="Proteomes" id="UP001642483">
    <property type="component" value="Unassembled WGS sequence"/>
</dbReference>